<evidence type="ECO:0000313" key="4">
    <source>
        <dbReference type="Proteomes" id="UP000184609"/>
    </source>
</evidence>
<organism evidence="3 4">
    <name type="scientific">Algoriphagus zhangzhouensis</name>
    <dbReference type="NCBI Taxonomy" id="1073327"/>
    <lineage>
        <taxon>Bacteria</taxon>
        <taxon>Pseudomonadati</taxon>
        <taxon>Bacteroidota</taxon>
        <taxon>Cytophagia</taxon>
        <taxon>Cytophagales</taxon>
        <taxon>Cyclobacteriaceae</taxon>
        <taxon>Algoriphagus</taxon>
    </lineage>
</organism>
<keyword evidence="4" id="KW-1185">Reference proteome</keyword>
<protein>
    <submittedName>
        <fullName evidence="3">Efflux transporter, outer membrane factor (OMF) lipoprotein, NodT family</fullName>
    </submittedName>
</protein>
<proteinExistence type="inferred from homology"/>
<dbReference type="Proteomes" id="UP000184609">
    <property type="component" value="Unassembled WGS sequence"/>
</dbReference>
<dbReference type="OrthoDB" id="9770517at2"/>
<accession>A0A1M7Z5U8</accession>
<dbReference type="STRING" id="1073327.SAMN04488108_0665"/>
<reference evidence="4" key="1">
    <citation type="submission" date="2016-12" db="EMBL/GenBank/DDBJ databases">
        <authorList>
            <person name="Varghese N."/>
            <person name="Submissions S."/>
        </authorList>
    </citation>
    <scope>NUCLEOTIDE SEQUENCE [LARGE SCALE GENOMIC DNA]</scope>
    <source>
        <strain evidence="4">DSM 25035</strain>
    </source>
</reference>
<keyword evidence="2" id="KW-0472">Membrane</keyword>
<sequence length="479" mass="53559">MRSKTLKIALSFVLLAGCKVQQDSLPESSLRLPETYETAVLDSASNSSQIIWTEFFQDEELKSLIQAALENNQDNQQTLLKINATRATMLNAKRGILPAFSLNAGAAKRKFGEYTMDGVGNADTNLSDNVPADKKIPSPYKDFLVGAEFSWEIDVWGKLRSRKKAAVARLMASEEMSRNIQTWLISEVASNYYHLLALDQEIEVLEENIGLQELALQLITELKEGGKANQLAIDQFEALVLNTKALLQAKNRELKSAEYDLARLVGSLDFSLNRMDLDEAITIQNELETGLPSELIQNRPDLKEAEMKLEASKADVHAAKAAFYPSFNLFGMAGFNAFDFSKLFLSPGSGIYQFGAGLTAPIFNRREIRSLYEVAKTDQQIALLEYEKKTLNAYLEVLDLINQMDTYDQQLKMKQYEVSVLERAIEHSNTLFSVGYANYLEVINAQSRTLESAIELADLKASRLQANVKLYKALGGGWN</sequence>
<dbReference type="InterPro" id="IPR010131">
    <property type="entry name" value="MdtP/NodT-like"/>
</dbReference>
<dbReference type="PROSITE" id="PS51257">
    <property type="entry name" value="PROKAR_LIPOPROTEIN"/>
    <property type="match status" value="1"/>
</dbReference>
<keyword evidence="2" id="KW-1134">Transmembrane beta strand</keyword>
<dbReference type="GO" id="GO:0015562">
    <property type="term" value="F:efflux transmembrane transporter activity"/>
    <property type="evidence" value="ECO:0007669"/>
    <property type="project" value="InterPro"/>
</dbReference>
<evidence type="ECO:0000313" key="3">
    <source>
        <dbReference type="EMBL" id="SHO60239.1"/>
    </source>
</evidence>
<keyword evidence="2" id="KW-0812">Transmembrane</keyword>
<keyword evidence="2 3" id="KW-0449">Lipoprotein</keyword>
<comment type="subcellular location">
    <subcellularLocation>
        <location evidence="2">Cell membrane</location>
        <topology evidence="2">Lipid-anchor</topology>
    </subcellularLocation>
</comment>
<dbReference type="Pfam" id="PF02321">
    <property type="entry name" value="OEP"/>
    <property type="match status" value="2"/>
</dbReference>
<dbReference type="SUPFAM" id="SSF56954">
    <property type="entry name" value="Outer membrane efflux proteins (OEP)"/>
    <property type="match status" value="1"/>
</dbReference>
<dbReference type="PANTHER" id="PTHR30203">
    <property type="entry name" value="OUTER MEMBRANE CATION EFFLUX PROTEIN"/>
    <property type="match status" value="1"/>
</dbReference>
<evidence type="ECO:0000256" key="1">
    <source>
        <dbReference type="ARBA" id="ARBA00007613"/>
    </source>
</evidence>
<dbReference type="NCBIfam" id="TIGR01845">
    <property type="entry name" value="outer_NodT"/>
    <property type="match status" value="1"/>
</dbReference>
<dbReference type="Gene3D" id="2.20.200.10">
    <property type="entry name" value="Outer membrane efflux proteins (OEP)"/>
    <property type="match status" value="1"/>
</dbReference>
<dbReference type="Gene3D" id="1.20.1600.10">
    <property type="entry name" value="Outer membrane efflux proteins (OEP)"/>
    <property type="match status" value="1"/>
</dbReference>
<dbReference type="EMBL" id="FRXN01000001">
    <property type="protein sequence ID" value="SHO60239.1"/>
    <property type="molecule type" value="Genomic_DNA"/>
</dbReference>
<evidence type="ECO:0000256" key="2">
    <source>
        <dbReference type="RuleBase" id="RU362097"/>
    </source>
</evidence>
<dbReference type="InterPro" id="IPR003423">
    <property type="entry name" value="OMP_efflux"/>
</dbReference>
<comment type="similarity">
    <text evidence="1 2">Belongs to the outer membrane factor (OMF) (TC 1.B.17) family.</text>
</comment>
<dbReference type="GO" id="GO:0005886">
    <property type="term" value="C:plasma membrane"/>
    <property type="evidence" value="ECO:0007669"/>
    <property type="project" value="UniProtKB-SubCell"/>
</dbReference>
<dbReference type="PANTHER" id="PTHR30203:SF30">
    <property type="entry name" value="OUTER MEMBRANE PROTEIN-RELATED"/>
    <property type="match status" value="1"/>
</dbReference>
<dbReference type="RefSeq" id="WP_073570314.1">
    <property type="nucleotide sequence ID" value="NZ_FRXN01000001.1"/>
</dbReference>
<name>A0A1M7Z5U8_9BACT</name>
<keyword evidence="2" id="KW-0564">Palmitate</keyword>
<gene>
    <name evidence="3" type="ORF">SAMN04488108_0665</name>
</gene>
<dbReference type="AlphaFoldDB" id="A0A1M7Z5U8"/>